<gene>
    <name evidence="2" type="ordered locus">PMT9312_0368</name>
</gene>
<proteinExistence type="predicted"/>
<dbReference type="Proteomes" id="UP000002715">
    <property type="component" value="Chromosome"/>
</dbReference>
<reference evidence="3" key="1">
    <citation type="submission" date="2005-07" db="EMBL/GenBank/DDBJ databases">
        <title>Complete sequence of Prochlorococcus marinus str. MIT 9312.</title>
        <authorList>
            <consortium name="US DOE Joint Genome Institute"/>
            <person name="Copeland A."/>
            <person name="Lucas S."/>
            <person name="Lapidus A."/>
            <person name="Barry K."/>
            <person name="Detter J.C."/>
            <person name="Glavina T."/>
            <person name="Hammon N."/>
            <person name="Israni S."/>
            <person name="Pitluck S."/>
            <person name="Thiel J."/>
            <person name="Schmutz J."/>
            <person name="Larimer F."/>
            <person name="Land M."/>
            <person name="Kyrpides N."/>
            <person name="Lykidis A."/>
            <person name="Richardson P."/>
        </authorList>
    </citation>
    <scope>NUCLEOTIDE SEQUENCE [LARGE SCALE GENOMIC DNA]</scope>
    <source>
        <strain evidence="3">MIT 9312</strain>
    </source>
</reference>
<protein>
    <recommendedName>
        <fullName evidence="1">DUF4268 domain-containing protein</fullName>
    </recommendedName>
</protein>
<dbReference type="HOGENOM" id="CLU_064448_0_0_3"/>
<evidence type="ECO:0000259" key="1">
    <source>
        <dbReference type="Pfam" id="PF14088"/>
    </source>
</evidence>
<dbReference type="Pfam" id="PF14088">
    <property type="entry name" value="DUF4268"/>
    <property type="match status" value="1"/>
</dbReference>
<sequence length="303" mass="34979">MSIKLGKLKNVNLREAWSHEAQDFTPWLADNLEYLSNEIGIQLELEGQEVKVESFSADIIAIDPQNDRRILIENQLEKTDHTHLGQILTYLAGLEAEVIIWVASSFREPHLSAIKWLNENTVEPFSFFAVQVKAVQIDNSSIAPMFETVAKPNSWDRKIKNKVRAVGEQSELSKWRFAFWQRLIEIYPEQENYESLKSTSSRWRNVPNSNFVVSIYLAKKCVGIFIRGIRNADSEDVYRQLEPHQDALEKYLGSSIGEGDKSRGVFFHQKSDGDLINNSNWEDKLNWLAKMQELYVSTLEEII</sequence>
<evidence type="ECO:0000313" key="2">
    <source>
        <dbReference type="EMBL" id="ABB49429.1"/>
    </source>
</evidence>
<organism evidence="2 3">
    <name type="scientific">Prochlorococcus marinus (strain MIT 9312)</name>
    <dbReference type="NCBI Taxonomy" id="74546"/>
    <lineage>
        <taxon>Bacteria</taxon>
        <taxon>Bacillati</taxon>
        <taxon>Cyanobacteriota</taxon>
        <taxon>Cyanophyceae</taxon>
        <taxon>Synechococcales</taxon>
        <taxon>Prochlorococcaceae</taxon>
        <taxon>Prochlorococcus</taxon>
    </lineage>
</organism>
<dbReference type="AlphaFoldDB" id="Q31CG6"/>
<dbReference type="KEGG" id="pmi:PMT9312_0368"/>
<feature type="domain" description="DUF4268" evidence="1">
    <location>
        <begin position="176"/>
        <end position="291"/>
    </location>
</feature>
<evidence type="ECO:0000313" key="3">
    <source>
        <dbReference type="Proteomes" id="UP000002715"/>
    </source>
</evidence>
<dbReference type="InterPro" id="IPR011856">
    <property type="entry name" value="tRNA_endonuc-like_dom_sf"/>
</dbReference>
<dbReference type="STRING" id="74546.PMT9312_0368"/>
<dbReference type="EMBL" id="CP000111">
    <property type="protein sequence ID" value="ABB49429.1"/>
    <property type="molecule type" value="Genomic_DNA"/>
</dbReference>
<dbReference type="RefSeq" id="WP_011375929.1">
    <property type="nucleotide sequence ID" value="NC_007577.1"/>
</dbReference>
<accession>Q31CG6</accession>
<name>Q31CG6_PROM9</name>
<dbReference type="OrthoDB" id="570199at2"/>
<dbReference type="Gene3D" id="3.40.1350.10">
    <property type="match status" value="1"/>
</dbReference>
<dbReference type="GO" id="GO:0003676">
    <property type="term" value="F:nucleic acid binding"/>
    <property type="evidence" value="ECO:0007669"/>
    <property type="project" value="InterPro"/>
</dbReference>
<dbReference type="InterPro" id="IPR025364">
    <property type="entry name" value="DUF4268"/>
</dbReference>
<dbReference type="eggNOG" id="COG1637">
    <property type="taxonomic scope" value="Bacteria"/>
</dbReference>